<dbReference type="InterPro" id="IPR037062">
    <property type="entry name" value="Malic_N_dom_sf"/>
</dbReference>
<dbReference type="EC" id="1.1.1.38" evidence="11"/>
<keyword evidence="12" id="KW-1185">Reference proteome</keyword>
<evidence type="ECO:0000313" key="12">
    <source>
        <dbReference type="Proteomes" id="UP000037043"/>
    </source>
</evidence>
<dbReference type="PIRSF" id="PIRSF000106">
    <property type="entry name" value="ME"/>
    <property type="match status" value="1"/>
</dbReference>
<comment type="similarity">
    <text evidence="2 8">Belongs to the malic enzymes family.</text>
</comment>
<feature type="binding site" evidence="6">
    <location>
        <position position="285"/>
    </location>
    <ligand>
        <name>(S)-malate</name>
        <dbReference type="ChEBI" id="CHEBI:15589"/>
    </ligand>
</feature>
<dbReference type="InterPro" id="IPR015884">
    <property type="entry name" value="Malic_enzyme_CS"/>
</dbReference>
<dbReference type="FunFam" id="3.40.50.720:FF:000095">
    <property type="entry name" value="NADP-dependent malic enzyme"/>
    <property type="match status" value="1"/>
</dbReference>
<comment type="cofactor">
    <cofactor evidence="7">
        <name>Mg(2+)</name>
        <dbReference type="ChEBI" id="CHEBI:18420"/>
    </cofactor>
    <cofactor evidence="7">
        <name>Mn(2+)</name>
        <dbReference type="ChEBI" id="CHEBI:29035"/>
    </cofactor>
    <text evidence="7">Divalent metal cations. Prefers magnesium or manganese.</text>
</comment>
<feature type="binding site" evidence="7">
    <location>
        <position position="134"/>
    </location>
    <ligand>
        <name>a divalent metal cation</name>
        <dbReference type="ChEBI" id="CHEBI:60240"/>
    </ligand>
</feature>
<protein>
    <submittedName>
        <fullName evidence="11">NAD-dependent malic enzyme</fullName>
        <ecNumber evidence="11">1.1.1.38</ecNumber>
    </submittedName>
</protein>
<sequence>MNVKEEALKMHKENRGKLEVKSKVAVNSKHDLAVAYTPGVAEPCLKIKEDKEKVYEYTFKGNTVAVVTNGTAVLGLGDIGPEASLPVMEGKALLFKEFGGIDAFPICINTKDPDKIIETVKLIAPTFGGINLEDIKAPECFYIERKLKEELDIPVFHDDQHGTAIVVLAGLYNALKFINKRLEEVRIVINGAGAAGISICKLLLLAGAKHITMCDRQGAIVEGEEWLNEAQKEIALVTNREFERGTIGDIIKGKDVFIGVSGPNVLNEEMVKYMNNDSIIFAMANPTPEIMPDIAKKAGARIVATGRSDFPNQINNVLVFPGIFKGALEIRSKDISEKMKLAAARGIANLISDEELNEEFIIPDALDKRVCIAVAEEVKKAVVD</sequence>
<dbReference type="Gene3D" id="3.40.50.10380">
    <property type="entry name" value="Malic enzyme, N-terminal domain"/>
    <property type="match status" value="1"/>
</dbReference>
<dbReference type="InterPro" id="IPR036291">
    <property type="entry name" value="NAD(P)-bd_dom_sf"/>
</dbReference>
<feature type="binding site" evidence="7">
    <location>
        <position position="133"/>
    </location>
    <ligand>
        <name>a divalent metal cation</name>
        <dbReference type="ChEBI" id="CHEBI:60240"/>
    </ligand>
</feature>
<dbReference type="SMART" id="SM01274">
    <property type="entry name" value="malic"/>
    <property type="match status" value="1"/>
</dbReference>
<dbReference type="Pfam" id="PF00390">
    <property type="entry name" value="malic"/>
    <property type="match status" value="1"/>
</dbReference>
<dbReference type="PATRIC" id="fig|1121318.3.peg.903"/>
<dbReference type="PANTHER" id="PTHR43237:SF4">
    <property type="entry name" value="NADP-DEPENDENT MALIC ENZYME"/>
    <property type="match status" value="1"/>
</dbReference>
<organism evidence="11 12">
    <name type="scientific">Clostridium homopropionicum DSM 5847</name>
    <dbReference type="NCBI Taxonomy" id="1121318"/>
    <lineage>
        <taxon>Bacteria</taxon>
        <taxon>Bacillati</taxon>
        <taxon>Bacillota</taxon>
        <taxon>Clostridia</taxon>
        <taxon>Eubacteriales</taxon>
        <taxon>Clostridiaceae</taxon>
        <taxon>Clostridium</taxon>
    </lineage>
</organism>
<feature type="domain" description="Malic enzyme N-terminal" evidence="10">
    <location>
        <begin position="15"/>
        <end position="148"/>
    </location>
</feature>
<feature type="binding site" evidence="6">
    <location>
        <position position="315"/>
    </location>
    <ligand>
        <name>(S)-malate</name>
        <dbReference type="ChEBI" id="CHEBI:15589"/>
    </ligand>
</feature>
<dbReference type="GO" id="GO:0046872">
    <property type="term" value="F:metal ion binding"/>
    <property type="evidence" value="ECO:0007669"/>
    <property type="project" value="UniProtKB-KW"/>
</dbReference>
<evidence type="ECO:0000313" key="11">
    <source>
        <dbReference type="EMBL" id="KOA20756.1"/>
    </source>
</evidence>
<dbReference type="PANTHER" id="PTHR43237">
    <property type="entry name" value="NADP-DEPENDENT MALIC ENZYME"/>
    <property type="match status" value="1"/>
</dbReference>
<dbReference type="InterPro" id="IPR045213">
    <property type="entry name" value="Malic_NAD-bd_bact_type"/>
</dbReference>
<feature type="domain" description="Malic enzyme NAD-binding" evidence="9">
    <location>
        <begin position="160"/>
        <end position="383"/>
    </location>
</feature>
<dbReference type="RefSeq" id="WP_052220482.1">
    <property type="nucleotide sequence ID" value="NZ_LHUR01000012.1"/>
</dbReference>
<comment type="cofactor">
    <cofactor evidence="1">
        <name>Mn(2+)</name>
        <dbReference type="ChEBI" id="CHEBI:29035"/>
    </cofactor>
</comment>
<evidence type="ECO:0000259" key="9">
    <source>
        <dbReference type="SMART" id="SM00919"/>
    </source>
</evidence>
<feature type="active site" description="Proton donor" evidence="5">
    <location>
        <position position="36"/>
    </location>
</feature>
<keyword evidence="4 11" id="KW-0560">Oxidoreductase</keyword>
<dbReference type="GO" id="GO:0016616">
    <property type="term" value="F:oxidoreductase activity, acting on the CH-OH group of donors, NAD or NADP as acceptor"/>
    <property type="evidence" value="ECO:0007669"/>
    <property type="project" value="InterPro"/>
</dbReference>
<evidence type="ECO:0000256" key="6">
    <source>
        <dbReference type="PIRSR" id="PIRSR000106-2"/>
    </source>
</evidence>
<evidence type="ECO:0000256" key="4">
    <source>
        <dbReference type="ARBA" id="ARBA00023002"/>
    </source>
</evidence>
<evidence type="ECO:0000256" key="8">
    <source>
        <dbReference type="RuleBase" id="RU003427"/>
    </source>
</evidence>
<accession>A0A0L6ZCR1</accession>
<dbReference type="Gene3D" id="3.40.50.720">
    <property type="entry name" value="NAD(P)-binding Rossmann-like Domain"/>
    <property type="match status" value="1"/>
</dbReference>
<keyword evidence="3 7" id="KW-0479">Metal-binding</keyword>
<dbReference type="PRINTS" id="PR00072">
    <property type="entry name" value="MALOXRDTASE"/>
</dbReference>
<dbReference type="InterPro" id="IPR001891">
    <property type="entry name" value="Malic_OxRdtase"/>
</dbReference>
<reference evidence="12" key="1">
    <citation type="submission" date="2015-08" db="EMBL/GenBank/DDBJ databases">
        <title>Genome sequence of the strict anaerobe Clostridium homopropionicum LuHBu1 (DSM 5847T).</title>
        <authorList>
            <person name="Poehlein A."/>
            <person name="Beck M."/>
            <person name="Schiel-Bengelsdorf B."/>
            <person name="Bengelsdorf F.R."/>
            <person name="Daniel R."/>
            <person name="Duerre P."/>
        </authorList>
    </citation>
    <scope>NUCLEOTIDE SEQUENCE [LARGE SCALE GENOMIC DNA]</scope>
    <source>
        <strain evidence="12">DSM 5847</strain>
    </source>
</reference>
<dbReference type="STRING" id="36844.SAMN04488501_103101"/>
<dbReference type="SMART" id="SM00919">
    <property type="entry name" value="Malic_M"/>
    <property type="match status" value="1"/>
</dbReference>
<dbReference type="FunFam" id="3.40.50.10380:FF:000003">
    <property type="entry name" value="NADP-dependent malic enzyme"/>
    <property type="match status" value="1"/>
</dbReference>
<name>A0A0L6ZCR1_9CLOT</name>
<dbReference type="SUPFAM" id="SSF51735">
    <property type="entry name" value="NAD(P)-binding Rossmann-fold domains"/>
    <property type="match status" value="1"/>
</dbReference>
<dbReference type="GO" id="GO:0051287">
    <property type="term" value="F:NAD binding"/>
    <property type="evidence" value="ECO:0007669"/>
    <property type="project" value="InterPro"/>
</dbReference>
<evidence type="ECO:0000259" key="10">
    <source>
        <dbReference type="SMART" id="SM01274"/>
    </source>
</evidence>
<dbReference type="SUPFAM" id="SSF53223">
    <property type="entry name" value="Aminoacid dehydrogenase-like, N-terminal domain"/>
    <property type="match status" value="1"/>
</dbReference>
<dbReference type="Pfam" id="PF03949">
    <property type="entry name" value="Malic_M"/>
    <property type="match status" value="1"/>
</dbReference>
<evidence type="ECO:0000256" key="5">
    <source>
        <dbReference type="PIRSR" id="PIRSR000106-1"/>
    </source>
</evidence>
<dbReference type="InterPro" id="IPR012302">
    <property type="entry name" value="Malic_NAD-bd"/>
</dbReference>
<proteinExistence type="inferred from homology"/>
<feature type="binding site" evidence="7">
    <location>
        <position position="159"/>
    </location>
    <ligand>
        <name>a divalent metal cation</name>
        <dbReference type="ChEBI" id="CHEBI:60240"/>
    </ligand>
</feature>
<dbReference type="InterPro" id="IPR046346">
    <property type="entry name" value="Aminoacid_DH-like_N_sf"/>
</dbReference>
<dbReference type="AlphaFoldDB" id="A0A0L6ZCR1"/>
<dbReference type="InterPro" id="IPR012301">
    <property type="entry name" value="Malic_N_dom"/>
</dbReference>
<dbReference type="Proteomes" id="UP000037043">
    <property type="component" value="Unassembled WGS sequence"/>
</dbReference>
<evidence type="ECO:0000256" key="1">
    <source>
        <dbReference type="ARBA" id="ARBA00001936"/>
    </source>
</evidence>
<dbReference type="CDD" id="cd05311">
    <property type="entry name" value="NAD_bind_2_malic_enz"/>
    <property type="match status" value="1"/>
</dbReference>
<dbReference type="GO" id="GO:0004470">
    <property type="term" value="F:malic enzyme activity"/>
    <property type="evidence" value="ECO:0007669"/>
    <property type="project" value="InterPro"/>
</dbReference>
<evidence type="ECO:0000256" key="2">
    <source>
        <dbReference type="ARBA" id="ARBA00008785"/>
    </source>
</evidence>
<gene>
    <name evidence="11" type="ORF">CLHOM_08980</name>
</gene>
<feature type="active site" description="Proton acceptor" evidence="5">
    <location>
        <position position="91"/>
    </location>
</feature>
<dbReference type="EMBL" id="LHUR01000012">
    <property type="protein sequence ID" value="KOA20756.1"/>
    <property type="molecule type" value="Genomic_DNA"/>
</dbReference>
<dbReference type="InterPro" id="IPR051674">
    <property type="entry name" value="Malate_Decarboxylase"/>
</dbReference>
<evidence type="ECO:0000256" key="3">
    <source>
        <dbReference type="ARBA" id="ARBA00022723"/>
    </source>
</evidence>
<evidence type="ECO:0000256" key="7">
    <source>
        <dbReference type="PIRSR" id="PIRSR000106-3"/>
    </source>
</evidence>
<dbReference type="PROSITE" id="PS00331">
    <property type="entry name" value="MALIC_ENZYMES"/>
    <property type="match status" value="1"/>
</dbReference>
<comment type="caution">
    <text evidence="11">The sequence shown here is derived from an EMBL/GenBank/DDBJ whole genome shotgun (WGS) entry which is preliminary data.</text>
</comment>